<dbReference type="PROSITE" id="PS00618">
    <property type="entry name" value="RECF_2"/>
    <property type="match status" value="1"/>
</dbReference>
<comment type="similarity">
    <text evidence="2 13 14">Belongs to the RecF family.</text>
</comment>
<comment type="function">
    <text evidence="12 13 14">The RecF protein is involved in DNA metabolism; it is required for DNA replication and normal SOS inducibility. RecF binds preferentially to single-stranded, linear DNA. It also seems to bind ATP.</text>
</comment>
<evidence type="ECO:0000313" key="18">
    <source>
        <dbReference type="Proteomes" id="UP000292118"/>
    </source>
</evidence>
<dbReference type="PANTHER" id="PTHR32182:SF0">
    <property type="entry name" value="DNA REPLICATION AND REPAIR PROTEIN RECF"/>
    <property type="match status" value="1"/>
</dbReference>
<keyword evidence="9 13" id="KW-0238">DNA-binding</keyword>
<dbReference type="OrthoDB" id="9803889at2"/>
<feature type="binding site" evidence="13">
    <location>
        <begin position="30"/>
        <end position="37"/>
    </location>
    <ligand>
        <name>ATP</name>
        <dbReference type="ChEBI" id="CHEBI:30616"/>
    </ligand>
</feature>
<evidence type="ECO:0000313" key="17">
    <source>
        <dbReference type="EMBL" id="QAY69536.1"/>
    </source>
</evidence>
<accession>A0A4P6F2R3</accession>
<dbReference type="InterPro" id="IPR003395">
    <property type="entry name" value="RecF/RecN/SMC_N"/>
</dbReference>
<evidence type="ECO:0000256" key="10">
    <source>
        <dbReference type="ARBA" id="ARBA00023204"/>
    </source>
</evidence>
<dbReference type="GO" id="GO:0003697">
    <property type="term" value="F:single-stranded DNA binding"/>
    <property type="evidence" value="ECO:0007669"/>
    <property type="project" value="UniProtKB-UniRule"/>
</dbReference>
<dbReference type="EMBL" id="CP035493">
    <property type="protein sequence ID" value="QAY69536.1"/>
    <property type="molecule type" value="Genomic_DNA"/>
</dbReference>
<dbReference type="GO" id="GO:0005524">
    <property type="term" value="F:ATP binding"/>
    <property type="evidence" value="ECO:0007669"/>
    <property type="project" value="UniProtKB-UniRule"/>
</dbReference>
<keyword evidence="8 13" id="KW-0067">ATP-binding</keyword>
<dbReference type="GO" id="GO:0000731">
    <property type="term" value="P:DNA synthesis involved in DNA repair"/>
    <property type="evidence" value="ECO:0007669"/>
    <property type="project" value="TreeGrafter"/>
</dbReference>
<dbReference type="Proteomes" id="UP000292118">
    <property type="component" value="Chromosome"/>
</dbReference>
<dbReference type="Pfam" id="PF02463">
    <property type="entry name" value="SMC_N"/>
    <property type="match status" value="1"/>
</dbReference>
<keyword evidence="10 13" id="KW-0234">DNA repair</keyword>
<proteinExistence type="inferred from homology"/>
<dbReference type="NCBIfam" id="TIGR00611">
    <property type="entry name" value="recf"/>
    <property type="match status" value="1"/>
</dbReference>
<evidence type="ECO:0000256" key="14">
    <source>
        <dbReference type="RuleBase" id="RU000578"/>
    </source>
</evidence>
<keyword evidence="7 13" id="KW-0227">DNA damage</keyword>
<dbReference type="SUPFAM" id="SSF52540">
    <property type="entry name" value="P-loop containing nucleoside triphosphate hydrolases"/>
    <property type="match status" value="1"/>
</dbReference>
<protein>
    <recommendedName>
        <fullName evidence="3 13">DNA replication and repair protein RecF</fullName>
    </recommendedName>
</protein>
<evidence type="ECO:0000256" key="9">
    <source>
        <dbReference type="ARBA" id="ARBA00023125"/>
    </source>
</evidence>
<dbReference type="RefSeq" id="WP_129186935.1">
    <property type="nucleotide sequence ID" value="NZ_CP035493.1"/>
</dbReference>
<organism evidence="17 18">
    <name type="scientific">Xylanimonas protaetiae</name>
    <dbReference type="NCBI Taxonomy" id="2509457"/>
    <lineage>
        <taxon>Bacteria</taxon>
        <taxon>Bacillati</taxon>
        <taxon>Actinomycetota</taxon>
        <taxon>Actinomycetes</taxon>
        <taxon>Micrococcales</taxon>
        <taxon>Promicromonosporaceae</taxon>
        <taxon>Xylanimonas</taxon>
    </lineage>
</organism>
<evidence type="ECO:0000256" key="5">
    <source>
        <dbReference type="ARBA" id="ARBA00022705"/>
    </source>
</evidence>
<dbReference type="KEGG" id="xya:ET471_05320"/>
<evidence type="ECO:0000256" key="13">
    <source>
        <dbReference type="HAMAP-Rule" id="MF_00365"/>
    </source>
</evidence>
<evidence type="ECO:0000256" key="4">
    <source>
        <dbReference type="ARBA" id="ARBA00022490"/>
    </source>
</evidence>
<evidence type="ECO:0000256" key="8">
    <source>
        <dbReference type="ARBA" id="ARBA00022840"/>
    </source>
</evidence>
<evidence type="ECO:0000256" key="7">
    <source>
        <dbReference type="ARBA" id="ARBA00022763"/>
    </source>
</evidence>
<evidence type="ECO:0000256" key="1">
    <source>
        <dbReference type="ARBA" id="ARBA00004496"/>
    </source>
</evidence>
<dbReference type="Gene3D" id="3.40.50.300">
    <property type="entry name" value="P-loop containing nucleotide triphosphate hydrolases"/>
    <property type="match status" value="1"/>
</dbReference>
<reference evidence="17 18" key="1">
    <citation type="submission" date="2019-01" db="EMBL/GenBank/DDBJ databases">
        <title>Genome sequencing of strain FW10M-9.</title>
        <authorList>
            <person name="Heo J."/>
            <person name="Kim S.-J."/>
            <person name="Kim J.-S."/>
            <person name="Hong S.-B."/>
            <person name="Kwon S.-W."/>
        </authorList>
    </citation>
    <scope>NUCLEOTIDE SEQUENCE [LARGE SCALE GENOMIC DNA]</scope>
    <source>
        <strain evidence="17 18">FW10M-9</strain>
    </source>
</reference>
<dbReference type="GO" id="GO:0006260">
    <property type="term" value="P:DNA replication"/>
    <property type="evidence" value="ECO:0007669"/>
    <property type="project" value="UniProtKB-UniRule"/>
</dbReference>
<dbReference type="PANTHER" id="PTHR32182">
    <property type="entry name" value="DNA REPLICATION AND REPAIR PROTEIN RECF"/>
    <property type="match status" value="1"/>
</dbReference>
<dbReference type="GO" id="GO:0005737">
    <property type="term" value="C:cytoplasm"/>
    <property type="evidence" value="ECO:0007669"/>
    <property type="project" value="UniProtKB-SubCell"/>
</dbReference>
<dbReference type="AlphaFoldDB" id="A0A4P6F2R3"/>
<keyword evidence="18" id="KW-1185">Reference proteome</keyword>
<evidence type="ECO:0000256" key="12">
    <source>
        <dbReference type="ARBA" id="ARBA00025401"/>
    </source>
</evidence>
<comment type="subcellular location">
    <subcellularLocation>
        <location evidence="1 13 14">Cytoplasm</location>
    </subcellularLocation>
</comment>
<dbReference type="Gene3D" id="1.20.1050.90">
    <property type="entry name" value="RecF/RecN/SMC, N-terminal domain"/>
    <property type="match status" value="1"/>
</dbReference>
<feature type="region of interest" description="Disordered" evidence="15">
    <location>
        <begin position="239"/>
        <end position="261"/>
    </location>
</feature>
<name>A0A4P6F2R3_9MICO</name>
<keyword evidence="11 13" id="KW-0742">SOS response</keyword>
<evidence type="ECO:0000256" key="6">
    <source>
        <dbReference type="ARBA" id="ARBA00022741"/>
    </source>
</evidence>
<feature type="domain" description="RecF/RecN/SMC N-terminal" evidence="16">
    <location>
        <begin position="2"/>
        <end position="401"/>
    </location>
</feature>
<evidence type="ECO:0000256" key="2">
    <source>
        <dbReference type="ARBA" id="ARBA00008016"/>
    </source>
</evidence>
<keyword evidence="5 13" id="KW-0235">DNA replication</keyword>
<evidence type="ECO:0000256" key="11">
    <source>
        <dbReference type="ARBA" id="ARBA00023236"/>
    </source>
</evidence>
<evidence type="ECO:0000259" key="16">
    <source>
        <dbReference type="Pfam" id="PF02463"/>
    </source>
</evidence>
<dbReference type="InterPro" id="IPR018078">
    <property type="entry name" value="DNA-binding_RecF_CS"/>
</dbReference>
<gene>
    <name evidence="13 17" type="primary">recF</name>
    <name evidence="17" type="ORF">ET471_05320</name>
</gene>
<dbReference type="InterPro" id="IPR042174">
    <property type="entry name" value="RecF_2"/>
</dbReference>
<dbReference type="InterPro" id="IPR027417">
    <property type="entry name" value="P-loop_NTPase"/>
</dbReference>
<dbReference type="GO" id="GO:0006302">
    <property type="term" value="P:double-strand break repair"/>
    <property type="evidence" value="ECO:0007669"/>
    <property type="project" value="TreeGrafter"/>
</dbReference>
<keyword evidence="4 13" id="KW-0963">Cytoplasm</keyword>
<keyword evidence="6 13" id="KW-0547">Nucleotide-binding</keyword>
<dbReference type="GO" id="GO:0009432">
    <property type="term" value="P:SOS response"/>
    <property type="evidence" value="ECO:0007669"/>
    <property type="project" value="UniProtKB-UniRule"/>
</dbReference>
<sequence length="427" mass="45425">MYVSHLSLLDFRSYAAVDVELEPGPTAFVGRNGQGKTNLVEAIGYVATLGSHRVANDAPLVRAGAERAVVRTRIVRGDRASTVELEITPGRANRARINRGQLGRARDVLGILRTVLFAPEDLALVKGDPDGRRRLLDQLVVQLLPRAAGLLSDYERVIRQRSALLKSLRGTRAAGRTADLTTLEVWDAKAAQLGAQILGMRLQVVQALRPHVAAAYAQVSDADGHAELGYRSSLDTLAPDDGGFSSGPSEAGGVLPEDPAVPPASAVELEKLLLAGMAAARSQEVDRGVSLVGPHRDDLVLTLGGLPAKGYASHGESWSYALALRLASYHLLGGHAPTVDGDAGEPVPDVAPLPGRFWNEEFGPDADPVLILDDVFAELDVRRRQRLAELVAPARQVLITAAVPDDVPPDLLATRFEVATGQVTRAS</sequence>
<dbReference type="InterPro" id="IPR001238">
    <property type="entry name" value="DNA-binding_RecF"/>
</dbReference>
<dbReference type="HAMAP" id="MF_00365">
    <property type="entry name" value="RecF"/>
    <property type="match status" value="1"/>
</dbReference>
<evidence type="ECO:0000256" key="3">
    <source>
        <dbReference type="ARBA" id="ARBA00020170"/>
    </source>
</evidence>
<evidence type="ECO:0000256" key="15">
    <source>
        <dbReference type="SAM" id="MobiDB-lite"/>
    </source>
</evidence>